<dbReference type="CDD" id="cd00303">
    <property type="entry name" value="retropepsin_like"/>
    <property type="match status" value="1"/>
</dbReference>
<evidence type="ECO:0000313" key="2">
    <source>
        <dbReference type="EMBL" id="GER43961.1"/>
    </source>
</evidence>
<dbReference type="SUPFAM" id="SSF56672">
    <property type="entry name" value="DNA/RNA polymerases"/>
    <property type="match status" value="1"/>
</dbReference>
<dbReference type="Gene3D" id="3.10.10.10">
    <property type="entry name" value="HIV Type 1 Reverse Transcriptase, subunit A, domain 1"/>
    <property type="match status" value="1"/>
</dbReference>
<keyword evidence="3" id="KW-1185">Reference proteome</keyword>
<gene>
    <name evidence="2" type="ORF">STAS_20841</name>
</gene>
<dbReference type="OrthoDB" id="1739763at2759"/>
<protein>
    <submittedName>
        <fullName evidence="2">Gag-pol polyprotein</fullName>
    </submittedName>
</protein>
<reference evidence="3" key="1">
    <citation type="journal article" date="2019" name="Curr. Biol.">
        <title>Genome Sequence of Striga asiatica Provides Insight into the Evolution of Plant Parasitism.</title>
        <authorList>
            <person name="Yoshida S."/>
            <person name="Kim S."/>
            <person name="Wafula E.K."/>
            <person name="Tanskanen J."/>
            <person name="Kim Y.M."/>
            <person name="Honaas L."/>
            <person name="Yang Z."/>
            <person name="Spallek T."/>
            <person name="Conn C.E."/>
            <person name="Ichihashi Y."/>
            <person name="Cheong K."/>
            <person name="Cui S."/>
            <person name="Der J.P."/>
            <person name="Gundlach H."/>
            <person name="Jiao Y."/>
            <person name="Hori C."/>
            <person name="Ishida J.K."/>
            <person name="Kasahara H."/>
            <person name="Kiba T."/>
            <person name="Kim M.S."/>
            <person name="Koo N."/>
            <person name="Laohavisit A."/>
            <person name="Lee Y.H."/>
            <person name="Lumba S."/>
            <person name="McCourt P."/>
            <person name="Mortimer J.C."/>
            <person name="Mutuku J.M."/>
            <person name="Nomura T."/>
            <person name="Sasaki-Sekimoto Y."/>
            <person name="Seto Y."/>
            <person name="Wang Y."/>
            <person name="Wakatake T."/>
            <person name="Sakakibara H."/>
            <person name="Demura T."/>
            <person name="Yamaguchi S."/>
            <person name="Yoneyama K."/>
            <person name="Manabe R.I."/>
            <person name="Nelson D.C."/>
            <person name="Schulman A.H."/>
            <person name="Timko M.P."/>
            <person name="dePamphilis C.W."/>
            <person name="Choi D."/>
            <person name="Shirasu K."/>
        </authorList>
    </citation>
    <scope>NUCLEOTIDE SEQUENCE [LARGE SCALE GENOMIC DNA]</scope>
    <source>
        <strain evidence="3">cv. UVA1</strain>
    </source>
</reference>
<dbReference type="InterPro" id="IPR021109">
    <property type="entry name" value="Peptidase_aspartic_dom_sf"/>
</dbReference>
<organism evidence="2 3">
    <name type="scientific">Striga asiatica</name>
    <name type="common">Asiatic witchweed</name>
    <name type="synonym">Buchnera asiatica</name>
    <dbReference type="NCBI Taxonomy" id="4170"/>
    <lineage>
        <taxon>Eukaryota</taxon>
        <taxon>Viridiplantae</taxon>
        <taxon>Streptophyta</taxon>
        <taxon>Embryophyta</taxon>
        <taxon>Tracheophyta</taxon>
        <taxon>Spermatophyta</taxon>
        <taxon>Magnoliopsida</taxon>
        <taxon>eudicotyledons</taxon>
        <taxon>Gunneridae</taxon>
        <taxon>Pentapetalae</taxon>
        <taxon>asterids</taxon>
        <taxon>lamiids</taxon>
        <taxon>Lamiales</taxon>
        <taxon>Orobanchaceae</taxon>
        <taxon>Buchnereae</taxon>
        <taxon>Striga</taxon>
    </lineage>
</organism>
<evidence type="ECO:0000313" key="3">
    <source>
        <dbReference type="Proteomes" id="UP000325081"/>
    </source>
</evidence>
<feature type="region of interest" description="Disordered" evidence="1">
    <location>
        <begin position="1"/>
        <end position="98"/>
    </location>
</feature>
<dbReference type="InterPro" id="IPR043502">
    <property type="entry name" value="DNA/RNA_pol_sf"/>
</dbReference>
<sequence>MRTMMDEIRTNRAAGVRSTRGGARGGHGGRGFGGAPRQRSPPTPSGDEADEETISVDNPFATERRRRLAGDDGGGHGSFGGDFDNDDDNGGQRHAWGQCDDNQRCREAFVDDVGGERWGRKRHDGRRPIEGGDGSRWDQGFRVDILEFVGSTDGSEFLEWWAAVEAFLRFKDVPDDKLVDLVATRFRGRATTWWMQLTRAWSVDDYTNDFYRLLTRVELRETKNQLVSCYVGGLRQGIRDTLNLFRPEMILDAHQRALLVEYQLAQKSGPSFVSSSWQGMSFGVGGQSMRGTPAVDGELGQGTAASRFPSSSGSQLRQDGTTSPQMASTGTCDVAWLRCFSCGEVDYHQAVCPWNGNTRALFSEEVYDDVVTNGYEGRPIFDAEPGEAEEYVSSDVGMALMIQWTCLAPRGSNELERNHLFESTCTVGNKICRFIIDSGSCENVIAKEVVDKLKLSCEPHPCPYTLAWIQKGNTVTVDRRALVSFSIGPTYRDQVWCDVVPMDACHLLWGRPWQFDHAAMHDGRLDREPPASINPLLLEFADIFPADIPSGLPPLRDIQHHIDLVPGASLPNRPQYRMSPTEHEELRRQVEELLQRGVVRRSLSPCAVPALFIPKQNSTWRICMVLLFSPSSTFVAVITKFRLGRVMSERQLLRSGKAYSNGWCVGIYLVDHERLTANHVLGCTNKIRSKPDQTDANRSKRVFVVRLLPAEREGASGVGFRRSRRRWKALV</sequence>
<feature type="compositionally biased region" description="Polar residues" evidence="1">
    <location>
        <begin position="308"/>
        <end position="324"/>
    </location>
</feature>
<dbReference type="EMBL" id="BKCP01006804">
    <property type="protein sequence ID" value="GER43961.1"/>
    <property type="molecule type" value="Genomic_DNA"/>
</dbReference>
<dbReference type="Gene3D" id="2.40.70.10">
    <property type="entry name" value="Acid Proteases"/>
    <property type="match status" value="1"/>
</dbReference>
<evidence type="ECO:0000256" key="1">
    <source>
        <dbReference type="SAM" id="MobiDB-lite"/>
    </source>
</evidence>
<dbReference type="PANTHER" id="PTHR35046:SF18">
    <property type="entry name" value="RNA-DIRECTED DNA POLYMERASE"/>
    <property type="match status" value="1"/>
</dbReference>
<feature type="compositionally biased region" description="Basic and acidic residues" evidence="1">
    <location>
        <begin position="1"/>
        <end position="10"/>
    </location>
</feature>
<dbReference type="PANTHER" id="PTHR35046">
    <property type="entry name" value="ZINC KNUCKLE (CCHC-TYPE) FAMILY PROTEIN"/>
    <property type="match status" value="1"/>
</dbReference>
<feature type="compositionally biased region" description="Gly residues" evidence="1">
    <location>
        <begin position="22"/>
        <end position="34"/>
    </location>
</feature>
<proteinExistence type="predicted"/>
<feature type="region of interest" description="Disordered" evidence="1">
    <location>
        <begin position="291"/>
        <end position="324"/>
    </location>
</feature>
<accession>A0A5A7QJ74</accession>
<comment type="caution">
    <text evidence="2">The sequence shown here is derived from an EMBL/GenBank/DDBJ whole genome shotgun (WGS) entry which is preliminary data.</text>
</comment>
<dbReference type="Proteomes" id="UP000325081">
    <property type="component" value="Unassembled WGS sequence"/>
</dbReference>
<dbReference type="AlphaFoldDB" id="A0A5A7QJ74"/>
<dbReference type="SUPFAM" id="SSF50630">
    <property type="entry name" value="Acid proteases"/>
    <property type="match status" value="1"/>
</dbReference>
<name>A0A5A7QJ74_STRAF</name>